<feature type="compositionally biased region" description="Basic and acidic residues" evidence="1">
    <location>
        <begin position="268"/>
        <end position="279"/>
    </location>
</feature>
<proteinExistence type="predicted"/>
<feature type="region of interest" description="Disordered" evidence="1">
    <location>
        <begin position="364"/>
        <end position="428"/>
    </location>
</feature>
<feature type="compositionally biased region" description="Polar residues" evidence="1">
    <location>
        <begin position="418"/>
        <end position="427"/>
    </location>
</feature>
<evidence type="ECO:0000256" key="1">
    <source>
        <dbReference type="SAM" id="MobiDB-lite"/>
    </source>
</evidence>
<name>A0AAE1Q2R2_9EUCA</name>
<dbReference type="AlphaFoldDB" id="A0AAE1Q2R2"/>
<feature type="region of interest" description="Disordered" evidence="1">
    <location>
        <begin position="308"/>
        <end position="347"/>
    </location>
</feature>
<feature type="compositionally biased region" description="Polar residues" evidence="1">
    <location>
        <begin position="116"/>
        <end position="138"/>
    </location>
</feature>
<protein>
    <submittedName>
        <fullName evidence="2">Uncharacterized protein</fullName>
    </submittedName>
</protein>
<dbReference type="Proteomes" id="UP001292094">
    <property type="component" value="Unassembled WGS sequence"/>
</dbReference>
<sequence length="536" mass="61665">MRPDNDIGIGEFLSAQSTGIGLQGEKEMKYRTTTSANEFHQRSASNLDKSCKRSSLQIVTKKDYQHGNAHSLQESGRNDMQISGMLNTIANNLVHSQKKINPLPEQQDFSVKGKRQQNSSDYMKPSTSFNRTRPIQNESKSEVNRSQKLREKSSKAFDYLKNWRLMMNMPTDSFMVENKTPTTSNVEKRTFERSKEYPEEPSNMYKDSLAQGMKNRSDQRNDEMVMKKMECNNAYSTSVTSRSNNPQHYEQPYGNRHHNLPYQSEMPTAKELKRSPTWRSDRREHFGEAYRPNVMQQNFIPQTQAHKLSNYPNFNSSPSSKFDASSYPQEGKKRSSHNVEKESSDTLIRSDSVVGAIRLFGNMKREMSSNQHKQKYSSSTRIDAPSSYQERLQLQGSVAKDLPQSSYSRVHSQRSEGKLSSSHSITAGSEDVDSYVPATRKSFKDSRNIRAASPRARQDLRCLYTPYHSLNKYTNKHLHIALHLTHEQDLPNCTPDLQDRMEYLPNYVPILREFVKVLLECAMVLQSHSPGQQHPY</sequence>
<organism evidence="2 3">
    <name type="scientific">Petrolisthes manimaculis</name>
    <dbReference type="NCBI Taxonomy" id="1843537"/>
    <lineage>
        <taxon>Eukaryota</taxon>
        <taxon>Metazoa</taxon>
        <taxon>Ecdysozoa</taxon>
        <taxon>Arthropoda</taxon>
        <taxon>Crustacea</taxon>
        <taxon>Multicrustacea</taxon>
        <taxon>Malacostraca</taxon>
        <taxon>Eumalacostraca</taxon>
        <taxon>Eucarida</taxon>
        <taxon>Decapoda</taxon>
        <taxon>Pleocyemata</taxon>
        <taxon>Anomura</taxon>
        <taxon>Galatheoidea</taxon>
        <taxon>Porcellanidae</taxon>
        <taxon>Petrolisthes</taxon>
    </lineage>
</organism>
<feature type="region of interest" description="Disordered" evidence="1">
    <location>
        <begin position="174"/>
        <end position="219"/>
    </location>
</feature>
<keyword evidence="3" id="KW-1185">Reference proteome</keyword>
<evidence type="ECO:0000313" key="3">
    <source>
        <dbReference type="Proteomes" id="UP001292094"/>
    </source>
</evidence>
<reference evidence="2" key="1">
    <citation type="submission" date="2023-11" db="EMBL/GenBank/DDBJ databases">
        <title>Genome assemblies of two species of porcelain crab, Petrolisthes cinctipes and Petrolisthes manimaculis (Anomura: Porcellanidae).</title>
        <authorList>
            <person name="Angst P."/>
        </authorList>
    </citation>
    <scope>NUCLEOTIDE SEQUENCE</scope>
    <source>
        <strain evidence="2">PB745_02</strain>
        <tissue evidence="2">Gill</tissue>
    </source>
</reference>
<evidence type="ECO:0000313" key="2">
    <source>
        <dbReference type="EMBL" id="KAK4318838.1"/>
    </source>
</evidence>
<feature type="compositionally biased region" description="Polar residues" evidence="1">
    <location>
        <begin position="368"/>
        <end position="396"/>
    </location>
</feature>
<feature type="compositionally biased region" description="Basic and acidic residues" evidence="1">
    <location>
        <begin position="139"/>
        <end position="151"/>
    </location>
</feature>
<feature type="region of interest" description="Disordered" evidence="1">
    <location>
        <begin position="236"/>
        <end position="279"/>
    </location>
</feature>
<feature type="compositionally biased region" description="Low complexity" evidence="1">
    <location>
        <begin position="309"/>
        <end position="320"/>
    </location>
</feature>
<feature type="region of interest" description="Disordered" evidence="1">
    <location>
        <begin position="101"/>
        <end position="151"/>
    </location>
</feature>
<dbReference type="EMBL" id="JAWZYT010000795">
    <property type="protein sequence ID" value="KAK4318838.1"/>
    <property type="molecule type" value="Genomic_DNA"/>
</dbReference>
<gene>
    <name evidence="2" type="ORF">Pmani_010160</name>
</gene>
<feature type="compositionally biased region" description="Basic and acidic residues" evidence="1">
    <location>
        <begin position="186"/>
        <end position="198"/>
    </location>
</feature>
<accession>A0AAE1Q2R2</accession>
<feature type="compositionally biased region" description="Polar residues" evidence="1">
    <location>
        <begin position="236"/>
        <end position="248"/>
    </location>
</feature>
<feature type="compositionally biased region" description="Basic and acidic residues" evidence="1">
    <location>
        <begin position="330"/>
        <end position="344"/>
    </location>
</feature>
<comment type="caution">
    <text evidence="2">The sequence shown here is derived from an EMBL/GenBank/DDBJ whole genome shotgun (WGS) entry which is preliminary data.</text>
</comment>